<keyword evidence="8" id="KW-1185">Reference proteome</keyword>
<proteinExistence type="predicted"/>
<evidence type="ECO:0000259" key="6">
    <source>
        <dbReference type="Pfam" id="PF01699"/>
    </source>
</evidence>
<dbReference type="InterPro" id="IPR004481">
    <property type="entry name" value="K/Na/Ca-exchanger"/>
</dbReference>
<comment type="subcellular location">
    <subcellularLocation>
        <location evidence="1">Membrane</location>
        <topology evidence="1">Multi-pass membrane protein</topology>
    </subcellularLocation>
</comment>
<feature type="transmembrane region" description="Helical" evidence="5">
    <location>
        <begin position="104"/>
        <end position="124"/>
    </location>
</feature>
<dbReference type="PANTHER" id="PTHR10846">
    <property type="entry name" value="SODIUM/POTASSIUM/CALCIUM EXCHANGER"/>
    <property type="match status" value="1"/>
</dbReference>
<feature type="transmembrane region" description="Helical" evidence="5">
    <location>
        <begin position="271"/>
        <end position="288"/>
    </location>
</feature>
<dbReference type="NCBIfam" id="TIGR00367">
    <property type="entry name" value="calcium/sodium antiporter"/>
    <property type="match status" value="1"/>
</dbReference>
<sequence>MAYILLVLGFVLLIKGADLFVDGSSNIARALRVSPIIIGLTIVSLGTSSPEATISIIAALEENTGVALGNVVGSNILNTSLVVGVAAFIYPLKVQSETIKKEIPFALLATIVLLILISDVPLQGTTENLLTRGDGFIILLFFSIFLYYVFEVALNSRKNMNVESEEQKATSWKKNILLTMGGLFGIILGGELVVKNATAIALALGMSQTLAGLTIVAIGTSLPELITSTTAALKKESEIALGNIVGSNIFNIFFVLGTTAVIHPLAVNSEIIADIIFMIFLTITLLIFSRTDYEIGKLEGFFLVIAYVFYLIFIIIRN</sequence>
<dbReference type="EMBL" id="WBXO01000001">
    <property type="protein sequence ID" value="KAB2954267.1"/>
    <property type="molecule type" value="Genomic_DNA"/>
</dbReference>
<dbReference type="GO" id="GO:0008273">
    <property type="term" value="F:calcium, potassium:sodium antiporter activity"/>
    <property type="evidence" value="ECO:0007669"/>
    <property type="project" value="TreeGrafter"/>
</dbReference>
<dbReference type="Proteomes" id="UP000468766">
    <property type="component" value="Unassembled WGS sequence"/>
</dbReference>
<accession>A0A6I0F608</accession>
<organism evidence="7 8">
    <name type="scientific">Heliorestis acidaminivorans</name>
    <dbReference type="NCBI Taxonomy" id="553427"/>
    <lineage>
        <taxon>Bacteria</taxon>
        <taxon>Bacillati</taxon>
        <taxon>Bacillota</taxon>
        <taxon>Clostridia</taxon>
        <taxon>Eubacteriales</taxon>
        <taxon>Heliobacteriaceae</taxon>
        <taxon>Heliorestis</taxon>
    </lineage>
</organism>
<feature type="transmembrane region" description="Helical" evidence="5">
    <location>
        <begin position="240"/>
        <end position="265"/>
    </location>
</feature>
<evidence type="ECO:0000256" key="3">
    <source>
        <dbReference type="ARBA" id="ARBA00022989"/>
    </source>
</evidence>
<comment type="caution">
    <text evidence="7">The sequence shown here is derived from an EMBL/GenBank/DDBJ whole genome shotgun (WGS) entry which is preliminary data.</text>
</comment>
<keyword evidence="3 5" id="KW-1133">Transmembrane helix</keyword>
<evidence type="ECO:0000256" key="1">
    <source>
        <dbReference type="ARBA" id="ARBA00004141"/>
    </source>
</evidence>
<evidence type="ECO:0000256" key="4">
    <source>
        <dbReference type="ARBA" id="ARBA00023136"/>
    </source>
</evidence>
<feature type="domain" description="Sodium/calcium exchanger membrane region" evidence="6">
    <location>
        <begin position="2"/>
        <end position="150"/>
    </location>
</feature>
<reference evidence="7 8" key="1">
    <citation type="submission" date="2019-10" db="EMBL/GenBank/DDBJ databases">
        <title>Whole-genome sequence of the extremophile Heliorestis acidaminivorans DSM 24790.</title>
        <authorList>
            <person name="Kyndt J.A."/>
            <person name="Meyer T.E."/>
        </authorList>
    </citation>
    <scope>NUCLEOTIDE SEQUENCE [LARGE SCALE GENOMIC DNA]</scope>
    <source>
        <strain evidence="7 8">DSM 24790</strain>
    </source>
</reference>
<evidence type="ECO:0000313" key="8">
    <source>
        <dbReference type="Proteomes" id="UP000468766"/>
    </source>
</evidence>
<dbReference type="AlphaFoldDB" id="A0A6I0F608"/>
<feature type="transmembrane region" description="Helical" evidence="5">
    <location>
        <begin position="175"/>
        <end position="194"/>
    </location>
</feature>
<dbReference type="Pfam" id="PF01699">
    <property type="entry name" value="Na_Ca_ex"/>
    <property type="match status" value="2"/>
</dbReference>
<evidence type="ECO:0000256" key="2">
    <source>
        <dbReference type="ARBA" id="ARBA00022692"/>
    </source>
</evidence>
<feature type="transmembrane region" description="Helical" evidence="5">
    <location>
        <begin position="136"/>
        <end position="154"/>
    </location>
</feature>
<gene>
    <name evidence="7" type="ORF">F9B85_00800</name>
</gene>
<evidence type="ECO:0000313" key="7">
    <source>
        <dbReference type="EMBL" id="KAB2954267.1"/>
    </source>
</evidence>
<keyword evidence="4 5" id="KW-0472">Membrane</keyword>
<feature type="transmembrane region" description="Helical" evidence="5">
    <location>
        <begin position="200"/>
        <end position="219"/>
    </location>
</feature>
<dbReference type="InterPro" id="IPR004837">
    <property type="entry name" value="NaCa_Exmemb"/>
</dbReference>
<feature type="transmembrane region" description="Helical" evidence="5">
    <location>
        <begin position="72"/>
        <end position="92"/>
    </location>
</feature>
<evidence type="ECO:0000256" key="5">
    <source>
        <dbReference type="SAM" id="Phobius"/>
    </source>
</evidence>
<dbReference type="OrthoDB" id="9794225at2"/>
<feature type="transmembrane region" description="Helical" evidence="5">
    <location>
        <begin position="300"/>
        <end position="316"/>
    </location>
</feature>
<protein>
    <submittedName>
        <fullName evidence="7">Calcium/sodium antiporter</fullName>
    </submittedName>
</protein>
<name>A0A6I0F608_9FIRM</name>
<dbReference type="GO" id="GO:0005262">
    <property type="term" value="F:calcium channel activity"/>
    <property type="evidence" value="ECO:0007669"/>
    <property type="project" value="TreeGrafter"/>
</dbReference>
<feature type="domain" description="Sodium/calcium exchanger membrane region" evidence="6">
    <location>
        <begin position="176"/>
        <end position="315"/>
    </location>
</feature>
<dbReference type="InterPro" id="IPR044880">
    <property type="entry name" value="NCX_ion-bd_dom_sf"/>
</dbReference>
<dbReference type="GO" id="GO:0006874">
    <property type="term" value="P:intracellular calcium ion homeostasis"/>
    <property type="evidence" value="ECO:0007669"/>
    <property type="project" value="TreeGrafter"/>
</dbReference>
<dbReference type="PANTHER" id="PTHR10846:SF8">
    <property type="entry name" value="INNER MEMBRANE PROTEIN YRBG"/>
    <property type="match status" value="1"/>
</dbReference>
<keyword evidence="2 5" id="KW-0812">Transmembrane</keyword>
<dbReference type="Gene3D" id="1.20.1420.30">
    <property type="entry name" value="NCX, central ion-binding region"/>
    <property type="match status" value="1"/>
</dbReference>
<dbReference type="GO" id="GO:0005886">
    <property type="term" value="C:plasma membrane"/>
    <property type="evidence" value="ECO:0007669"/>
    <property type="project" value="TreeGrafter"/>
</dbReference>
<dbReference type="RefSeq" id="WP_151617713.1">
    <property type="nucleotide sequence ID" value="NZ_WBXO01000001.1"/>
</dbReference>